<feature type="region of interest" description="Disordered" evidence="1">
    <location>
        <begin position="221"/>
        <end position="243"/>
    </location>
</feature>
<dbReference type="EMBL" id="MH203088">
    <property type="protein sequence ID" value="AWS27297.1"/>
    <property type="molecule type" value="Genomic_DNA"/>
</dbReference>
<proteinExistence type="predicted"/>
<sequence length="243" mass="25293">MCASSGLALSTPRRTIFLNRSSLATCQWTGTCRLGMPPRPSGETGSMARRVHRTTPRESGSPEATPSWNTSVSGVGRLPVDRIPARTGELSATARPRPAPPAMRERRVIPLEVGGMRSVLLTERSTGFAPGGPVRHGRRGIRRGFPCPVDAACCSSAVCGTAAPPVAGGGGSLERRAAPWTVWPAAQGDGLPLIEAEDGGGALARGLADVREIHPRHQLVPPGTAEKSINNGVRPKAGPVTAL</sequence>
<evidence type="ECO:0000313" key="2">
    <source>
        <dbReference type="EMBL" id="AWS27297.1"/>
    </source>
</evidence>
<organism evidence="2">
    <name type="scientific">Streptosporangium sp. KD35</name>
    <dbReference type="NCBI Taxonomy" id="2162663"/>
    <lineage>
        <taxon>Bacteria</taxon>
        <taxon>Bacillati</taxon>
        <taxon>Actinomycetota</taxon>
        <taxon>Actinomycetes</taxon>
        <taxon>Streptosporangiales</taxon>
        <taxon>Streptosporangiaceae</taxon>
        <taxon>Streptosporangium</taxon>
    </lineage>
</organism>
<evidence type="ECO:0000256" key="1">
    <source>
        <dbReference type="SAM" id="MobiDB-lite"/>
    </source>
</evidence>
<protein>
    <submittedName>
        <fullName evidence="2">FunU9</fullName>
    </submittedName>
</protein>
<accession>A0A2U9KD19</accession>
<reference evidence="2" key="1">
    <citation type="submission" date="2018-04" db="EMBL/GenBank/DDBJ databases">
        <title>Secondary Metabolite Response of Diverse Hypogean Actinomycetes to Chemical and Biological Stimuli.</title>
        <authorList>
            <person name="Covington B.C."/>
            <person name="Spraggins J.M."/>
            <person name="Ynigex-Gutierrez A.E."/>
            <person name="Bachmann B.O."/>
        </authorList>
    </citation>
    <scope>NUCLEOTIDE SEQUENCE</scope>
    <source>
        <strain evidence="2">Kd35</strain>
    </source>
</reference>
<feature type="region of interest" description="Disordered" evidence="1">
    <location>
        <begin position="33"/>
        <end position="101"/>
    </location>
</feature>
<dbReference type="AlphaFoldDB" id="A0A2U9KD19"/>
<feature type="compositionally biased region" description="Polar residues" evidence="1">
    <location>
        <begin position="62"/>
        <end position="73"/>
    </location>
</feature>
<name>A0A2U9KD19_9ACTN</name>